<feature type="non-terminal residue" evidence="14">
    <location>
        <position position="1"/>
    </location>
</feature>
<dbReference type="GO" id="GO:0005834">
    <property type="term" value="C:heterotrimeric G-protein complex"/>
    <property type="evidence" value="ECO:0007669"/>
    <property type="project" value="InterPro"/>
</dbReference>
<dbReference type="PROSITE" id="PS50058">
    <property type="entry name" value="G_PROTEIN_GAMMA"/>
    <property type="match status" value="1"/>
</dbReference>
<organism evidence="14 15">
    <name type="scientific">Sousa chinensis</name>
    <name type="common">Indo-pacific humpbacked dolphin</name>
    <name type="synonym">Steno chinensis</name>
    <dbReference type="NCBI Taxonomy" id="103600"/>
    <lineage>
        <taxon>Eukaryota</taxon>
        <taxon>Metazoa</taxon>
        <taxon>Chordata</taxon>
        <taxon>Craniata</taxon>
        <taxon>Vertebrata</taxon>
        <taxon>Euteleostomi</taxon>
        <taxon>Mammalia</taxon>
        <taxon>Eutheria</taxon>
        <taxon>Laurasiatheria</taxon>
        <taxon>Artiodactyla</taxon>
        <taxon>Whippomorpha</taxon>
        <taxon>Cetacea</taxon>
        <taxon>Odontoceti</taxon>
        <taxon>Delphinidae</taxon>
        <taxon>Sousa</taxon>
    </lineage>
</organism>
<comment type="similarity">
    <text evidence="2 12">Belongs to the G protein gamma family.</text>
</comment>
<dbReference type="EMBL" id="QWLN02005965">
    <property type="protein sequence ID" value="TEA36703.1"/>
    <property type="molecule type" value="Genomic_DNA"/>
</dbReference>
<keyword evidence="6" id="KW-0007">Acetylation</keyword>
<evidence type="ECO:0000256" key="4">
    <source>
        <dbReference type="ARBA" id="ARBA00022475"/>
    </source>
</evidence>
<keyword evidence="9 12" id="KW-0449">Lipoprotein</keyword>
<keyword evidence="8 12" id="KW-0807">Transducer</keyword>
<evidence type="ECO:0000256" key="7">
    <source>
        <dbReference type="ARBA" id="ARBA00023136"/>
    </source>
</evidence>
<evidence type="ECO:0000256" key="3">
    <source>
        <dbReference type="ARBA" id="ARBA00011581"/>
    </source>
</evidence>
<evidence type="ECO:0000256" key="12">
    <source>
        <dbReference type="RuleBase" id="RU004973"/>
    </source>
</evidence>
<reference evidence="14 15" key="1">
    <citation type="journal article" date="2018" name="Genomics">
        <title>Molecular footprints of inshore aquatic adaptation in Indo-Pacific humpback dolphin (Sousa chinensis).</title>
        <authorList>
            <person name="Ming Y."/>
            <person name="Jian J."/>
            <person name="Yu F."/>
            <person name="Yu X."/>
            <person name="Wang J."/>
            <person name="Liu W."/>
        </authorList>
    </citation>
    <scope>NUCLEOTIDE SEQUENCE [LARGE SCALE GENOMIC DNA]</scope>
    <source>
        <strain evidence="14">MY-2018</strain>
        <tissue evidence="14">Skin</tissue>
    </source>
</reference>
<dbReference type="Proteomes" id="UP000295264">
    <property type="component" value="Unassembled WGS sequence"/>
</dbReference>
<keyword evidence="4 12" id="KW-1003">Cell membrane</keyword>
<dbReference type="InterPro" id="IPR015898">
    <property type="entry name" value="G-protein_gamma-like_dom"/>
</dbReference>
<comment type="function">
    <text evidence="11">Guanine nucleotide-binding proteins (G proteins) are involved as a modulator or transducer in various transmembrane signaling systems. The beta and gamma chains are required for the GTPase activity, for replacement of GDP by GTP, and for G protein-effector interaction. Interacts with beta-1 and beta-2, but not with beta-3.</text>
</comment>
<dbReference type="Pfam" id="PF00631">
    <property type="entry name" value="G-gamma"/>
    <property type="match status" value="1"/>
</dbReference>
<evidence type="ECO:0000313" key="14">
    <source>
        <dbReference type="EMBL" id="TEA36703.1"/>
    </source>
</evidence>
<dbReference type="GO" id="GO:0031681">
    <property type="term" value="F:G-protein beta-subunit binding"/>
    <property type="evidence" value="ECO:0007669"/>
    <property type="project" value="InterPro"/>
</dbReference>
<evidence type="ECO:0000256" key="10">
    <source>
        <dbReference type="ARBA" id="ARBA00023289"/>
    </source>
</evidence>
<evidence type="ECO:0000259" key="13">
    <source>
        <dbReference type="PROSITE" id="PS50058"/>
    </source>
</evidence>
<evidence type="ECO:0000256" key="9">
    <source>
        <dbReference type="ARBA" id="ARBA00023288"/>
    </source>
</evidence>
<keyword evidence="15" id="KW-1185">Reference proteome</keyword>
<protein>
    <recommendedName>
        <fullName evidence="12">Guanine nucleotide-binding protein subunit gamma</fullName>
    </recommendedName>
</protein>
<comment type="subunit">
    <text evidence="3">G proteins are composed of 3 units, alpha, beta and gamma.</text>
</comment>
<accession>A0A484GLY5</accession>
<keyword evidence="5" id="KW-0488">Methylation</keyword>
<gene>
    <name evidence="14" type="ORF">DBR06_SOUSAS310114</name>
</gene>
<dbReference type="SUPFAM" id="SSF48670">
    <property type="entry name" value="Transducin (heterotrimeric G protein), gamma chain"/>
    <property type="match status" value="1"/>
</dbReference>
<dbReference type="GO" id="GO:0007186">
    <property type="term" value="P:G protein-coupled receptor signaling pathway"/>
    <property type="evidence" value="ECO:0007669"/>
    <property type="project" value="InterPro"/>
</dbReference>
<dbReference type="InterPro" id="IPR001770">
    <property type="entry name" value="G-protein_gamma"/>
</dbReference>
<dbReference type="InterPro" id="IPR036284">
    <property type="entry name" value="GGL_sf"/>
</dbReference>
<dbReference type="AlphaFoldDB" id="A0A484GLY5"/>
<dbReference type="SMART" id="SM00224">
    <property type="entry name" value="GGL"/>
    <property type="match status" value="1"/>
</dbReference>
<proteinExistence type="inferred from homology"/>
<evidence type="ECO:0000256" key="2">
    <source>
        <dbReference type="ARBA" id="ARBA00007431"/>
    </source>
</evidence>
<dbReference type="SMART" id="SM01224">
    <property type="entry name" value="G_gamma"/>
    <property type="match status" value="1"/>
</dbReference>
<keyword evidence="10" id="KW-0636">Prenylation</keyword>
<dbReference type="PANTHER" id="PTHR13809">
    <property type="entry name" value="GUANINE NUCLEOTIDE-BINDING PROTEIN GAMMA SUBUNIT"/>
    <property type="match status" value="1"/>
</dbReference>
<evidence type="ECO:0000256" key="11">
    <source>
        <dbReference type="ARBA" id="ARBA00057705"/>
    </source>
</evidence>
<keyword evidence="7 12" id="KW-0472">Membrane</keyword>
<dbReference type="PRINTS" id="PR00321">
    <property type="entry name" value="GPROTEING"/>
</dbReference>
<comment type="subcellular location">
    <subcellularLocation>
        <location evidence="1 12">Cell membrane</location>
        <topology evidence="1 12">Lipid-anchor</topology>
        <orientation evidence="1 12">Cytoplasmic side</orientation>
    </subcellularLocation>
</comment>
<comment type="subunit">
    <text evidence="12">G proteins are composed of 3 units; alpha, beta and gamma.</text>
</comment>
<evidence type="ECO:0000313" key="15">
    <source>
        <dbReference type="Proteomes" id="UP000295264"/>
    </source>
</evidence>
<sequence length="49" mass="5288">QALVPLFQVSQAAAELQQYCMQNACKDALLVGVPAGSNPFREHRSCALL</sequence>
<dbReference type="Gene3D" id="4.10.260.10">
    <property type="entry name" value="Transducin (heterotrimeric G protein), gamma chain"/>
    <property type="match status" value="1"/>
</dbReference>
<feature type="domain" description="G protein gamma" evidence="13">
    <location>
        <begin position="1"/>
        <end position="49"/>
    </location>
</feature>
<evidence type="ECO:0000256" key="5">
    <source>
        <dbReference type="ARBA" id="ARBA00022481"/>
    </source>
</evidence>
<evidence type="ECO:0000256" key="8">
    <source>
        <dbReference type="ARBA" id="ARBA00023224"/>
    </source>
</evidence>
<dbReference type="FunFam" id="4.10.260.10:FF:000007">
    <property type="entry name" value="Guanine nucleotide-binding protein subunit gamma"/>
    <property type="match status" value="1"/>
</dbReference>
<comment type="caution">
    <text evidence="14">The sequence shown here is derived from an EMBL/GenBank/DDBJ whole genome shotgun (WGS) entry which is preliminary data.</text>
</comment>
<evidence type="ECO:0000256" key="1">
    <source>
        <dbReference type="ARBA" id="ARBA00004342"/>
    </source>
</evidence>
<dbReference type="CDD" id="cd00068">
    <property type="entry name" value="GGL"/>
    <property type="match status" value="1"/>
</dbReference>
<evidence type="ECO:0000256" key="6">
    <source>
        <dbReference type="ARBA" id="ARBA00022990"/>
    </source>
</evidence>
<name>A0A484GLY5_SOUCH</name>